<evidence type="ECO:0000313" key="2">
    <source>
        <dbReference type="EMBL" id="QLI80599.1"/>
    </source>
</evidence>
<dbReference type="RefSeq" id="WP_180307739.1">
    <property type="nucleotide sequence ID" value="NZ_CP058952.1"/>
</dbReference>
<dbReference type="KEGG" id="cfon:HZU75_03110"/>
<organism evidence="2 3">
    <name type="scientific">Chitinibacter fontanus</name>
    <dbReference type="NCBI Taxonomy" id="1737446"/>
    <lineage>
        <taxon>Bacteria</taxon>
        <taxon>Pseudomonadati</taxon>
        <taxon>Pseudomonadota</taxon>
        <taxon>Betaproteobacteria</taxon>
        <taxon>Neisseriales</taxon>
        <taxon>Chitinibacteraceae</taxon>
        <taxon>Chitinibacter</taxon>
    </lineage>
</organism>
<dbReference type="SUPFAM" id="SSF55729">
    <property type="entry name" value="Acyl-CoA N-acyltransferases (Nat)"/>
    <property type="match status" value="1"/>
</dbReference>
<dbReference type="GO" id="GO:0016747">
    <property type="term" value="F:acyltransferase activity, transferring groups other than amino-acyl groups"/>
    <property type="evidence" value="ECO:0007669"/>
    <property type="project" value="InterPro"/>
</dbReference>
<dbReference type="AlphaFoldDB" id="A0A7D5V8B9"/>
<sequence>MRPNLITERLNLRCFTPDDFAALYALTRQAQITDILPDWAMTAEQLHGYLAWWQGNYSAFNPQQPLWLYAICLAGDGELIGWVGLWDKEGLNSPYPEVAYALSRDYRGKGYAAEAVICACAELYTHCPDLPAIVAIVKESNTASRAVVQRAGFLPNGTVVLPEEGEFDLFIQLRPHTEV</sequence>
<evidence type="ECO:0000259" key="1">
    <source>
        <dbReference type="PROSITE" id="PS51186"/>
    </source>
</evidence>
<reference evidence="2 3" key="1">
    <citation type="journal article" date="2016" name="Int. J. Syst. Evol. Microbiol.">
        <title>Chitinibacter fontanus sp. nov., isolated from a spring.</title>
        <authorList>
            <person name="Sheu S.Y."/>
            <person name="Li Y.S."/>
            <person name="Young C.C."/>
            <person name="Chen W.M."/>
        </authorList>
    </citation>
    <scope>NUCLEOTIDE SEQUENCE [LARGE SCALE GENOMIC DNA]</scope>
    <source>
        <strain evidence="2 3">STM-7</strain>
    </source>
</reference>
<dbReference type="PANTHER" id="PTHR43792">
    <property type="entry name" value="GNAT FAMILY, PUTATIVE (AFU_ORTHOLOGUE AFUA_3G00765)-RELATED-RELATED"/>
    <property type="match status" value="1"/>
</dbReference>
<dbReference type="Proteomes" id="UP000510822">
    <property type="component" value="Chromosome"/>
</dbReference>
<keyword evidence="3" id="KW-1185">Reference proteome</keyword>
<dbReference type="InterPro" id="IPR051531">
    <property type="entry name" value="N-acetyltransferase"/>
</dbReference>
<dbReference type="InterPro" id="IPR016181">
    <property type="entry name" value="Acyl_CoA_acyltransferase"/>
</dbReference>
<proteinExistence type="predicted"/>
<dbReference type="PANTHER" id="PTHR43792:SF16">
    <property type="entry name" value="N-ACETYLTRANSFERASE DOMAIN-CONTAINING PROTEIN"/>
    <property type="match status" value="1"/>
</dbReference>
<accession>A0A7D5V8B9</accession>
<dbReference type="InterPro" id="IPR000182">
    <property type="entry name" value="GNAT_dom"/>
</dbReference>
<feature type="domain" description="N-acetyltransferase" evidence="1">
    <location>
        <begin position="10"/>
        <end position="174"/>
    </location>
</feature>
<keyword evidence="2" id="KW-0808">Transferase</keyword>
<dbReference type="Pfam" id="PF13302">
    <property type="entry name" value="Acetyltransf_3"/>
    <property type="match status" value="1"/>
</dbReference>
<evidence type="ECO:0000313" key="3">
    <source>
        <dbReference type="Proteomes" id="UP000510822"/>
    </source>
</evidence>
<dbReference type="Gene3D" id="3.40.630.30">
    <property type="match status" value="1"/>
</dbReference>
<name>A0A7D5V8B9_9NEIS</name>
<gene>
    <name evidence="2" type="ORF">HZU75_03110</name>
</gene>
<dbReference type="EMBL" id="CP058952">
    <property type="protein sequence ID" value="QLI80599.1"/>
    <property type="molecule type" value="Genomic_DNA"/>
</dbReference>
<protein>
    <submittedName>
        <fullName evidence="2">GNAT family N-acetyltransferase</fullName>
    </submittedName>
</protein>
<dbReference type="PROSITE" id="PS51186">
    <property type="entry name" value="GNAT"/>
    <property type="match status" value="1"/>
</dbReference>